<dbReference type="PROSITE" id="PS50035">
    <property type="entry name" value="PLD"/>
    <property type="match status" value="2"/>
</dbReference>
<comment type="subcellular location">
    <subcellularLocation>
        <location evidence="1">Cell membrane</location>
        <topology evidence="1">Peripheral membrane protein</topology>
    </subcellularLocation>
</comment>
<feature type="active site" evidence="1">
    <location>
        <position position="116"/>
    </location>
</feature>
<organism evidence="3 6">
    <name type="scientific">Pseudoduganella albidiflava</name>
    <dbReference type="NCBI Taxonomy" id="321983"/>
    <lineage>
        <taxon>Bacteria</taxon>
        <taxon>Pseudomonadati</taxon>
        <taxon>Pseudomonadota</taxon>
        <taxon>Betaproteobacteria</taxon>
        <taxon>Burkholderiales</taxon>
        <taxon>Oxalobacteraceae</taxon>
        <taxon>Telluria group</taxon>
        <taxon>Pseudoduganella</taxon>
    </lineage>
</organism>
<feature type="domain" description="PLD phosphodiesterase" evidence="2">
    <location>
        <begin position="292"/>
        <end position="319"/>
    </location>
</feature>
<dbReference type="CDD" id="cd09110">
    <property type="entry name" value="PLDc_CLS_1"/>
    <property type="match status" value="1"/>
</dbReference>
<dbReference type="SUPFAM" id="SSF56024">
    <property type="entry name" value="Phospholipase D/nuclease"/>
    <property type="match status" value="2"/>
</dbReference>
<feature type="domain" description="PLD phosphodiesterase" evidence="2">
    <location>
        <begin position="104"/>
        <end position="131"/>
    </location>
</feature>
<dbReference type="EMBL" id="CP036401">
    <property type="protein sequence ID" value="QBI03908.1"/>
    <property type="molecule type" value="Genomic_DNA"/>
</dbReference>
<keyword evidence="5" id="KW-1185">Reference proteome</keyword>
<feature type="active site" evidence="1">
    <location>
        <position position="299"/>
    </location>
</feature>
<dbReference type="EC" id="2.7.8.-" evidence="1"/>
<dbReference type="AlphaFoldDB" id="A0A411X4V4"/>
<keyword evidence="1" id="KW-0594">Phospholipid biosynthesis</keyword>
<dbReference type="EMBL" id="BMWV01000001">
    <property type="protein sequence ID" value="GGY23169.1"/>
    <property type="molecule type" value="Genomic_DNA"/>
</dbReference>
<evidence type="ECO:0000313" key="6">
    <source>
        <dbReference type="Proteomes" id="UP000628442"/>
    </source>
</evidence>
<keyword evidence="1" id="KW-1003">Cell membrane</keyword>
<evidence type="ECO:0000313" key="3">
    <source>
        <dbReference type="EMBL" id="GGY23169.1"/>
    </source>
</evidence>
<dbReference type="InterPro" id="IPR025202">
    <property type="entry name" value="PLD-like_dom"/>
</dbReference>
<dbReference type="InterPro" id="IPR001736">
    <property type="entry name" value="PLipase_D/transphosphatidylase"/>
</dbReference>
<sequence>MRPVDFIADNEVKLLHCGTEFFPALMEAIDAAQYDVYFETYIFADDETGQAVQAALMRAAKRGVTVRMITDWFGTGAGRVKRMHAQLLEAGVGHRIFNPWFKRGISRTHRKICVVDRCIAFVGGINVNDDMFCDYNHAISLTAPRWDFAVAVKGPLVANIHKEAVAQWRRLGRMPLTERIGLYQETRRANKAAAEASTTVHAGFVVRDNLRNRNTIQRAYLKAMGAARKSVLLANPYFAPGRKFRRALSQTAQRGVEVILLIGVGEHWLQDAVAHSFYPKLLASGVRVVEYRKTQLHAKVAVIDDEWATVGSSNVDGLSLFLNQEANVVIKDAAFAKDLRRHIEVALAEGVEIHAHEFQHVGRFRRIGYEIAYVVYRTLMRIFAVGKYA</sequence>
<evidence type="ECO:0000259" key="2">
    <source>
        <dbReference type="PROSITE" id="PS50035"/>
    </source>
</evidence>
<evidence type="ECO:0000313" key="5">
    <source>
        <dbReference type="Proteomes" id="UP000292307"/>
    </source>
</evidence>
<protein>
    <recommendedName>
        <fullName evidence="1">Cardiolipin synthase B</fullName>
        <shortName evidence="1">CL synthase</shortName>
        <ecNumber evidence="1">2.7.8.-</ecNumber>
    </recommendedName>
</protein>
<reference evidence="3" key="1">
    <citation type="journal article" date="2014" name="Int. J. Syst. Evol. Microbiol.">
        <title>Complete genome sequence of Corynebacterium casei LMG S-19264T (=DSM 44701T), isolated from a smear-ripened cheese.</title>
        <authorList>
            <consortium name="US DOE Joint Genome Institute (JGI-PGF)"/>
            <person name="Walter F."/>
            <person name="Albersmeier A."/>
            <person name="Kalinowski J."/>
            <person name="Ruckert C."/>
        </authorList>
    </citation>
    <scope>NUCLEOTIDE SEQUENCE</scope>
    <source>
        <strain evidence="3">KCTC 12343</strain>
    </source>
</reference>
<gene>
    <name evidence="1 3" type="primary">clsB</name>
    <name evidence="4" type="ORF">EYF70_26150</name>
    <name evidence="3" type="ORF">GCM10007387_00640</name>
</gene>
<dbReference type="PANTHER" id="PTHR21248:SF22">
    <property type="entry name" value="PHOSPHOLIPASE D"/>
    <property type="match status" value="1"/>
</dbReference>
<keyword evidence="1" id="KW-0443">Lipid metabolism</keyword>
<dbReference type="SMART" id="SM00155">
    <property type="entry name" value="PLDc"/>
    <property type="match status" value="2"/>
</dbReference>
<dbReference type="Proteomes" id="UP000628442">
    <property type="component" value="Unassembled WGS sequence"/>
</dbReference>
<proteinExistence type="inferred from homology"/>
<dbReference type="Proteomes" id="UP000292307">
    <property type="component" value="Chromosome"/>
</dbReference>
<dbReference type="NCBIfam" id="NF008427">
    <property type="entry name" value="PRK11263.1"/>
    <property type="match status" value="1"/>
</dbReference>
<reference evidence="3" key="3">
    <citation type="submission" date="2022-12" db="EMBL/GenBank/DDBJ databases">
        <authorList>
            <person name="Sun Q."/>
            <person name="Kim S."/>
        </authorList>
    </citation>
    <scope>NUCLEOTIDE SEQUENCE</scope>
    <source>
        <strain evidence="3">KCTC 12343</strain>
    </source>
</reference>
<dbReference type="GO" id="GO:0008808">
    <property type="term" value="F:cardiolipin synthase activity"/>
    <property type="evidence" value="ECO:0007669"/>
    <property type="project" value="InterPro"/>
</dbReference>
<keyword evidence="1" id="KW-1208">Phospholipid metabolism</keyword>
<dbReference type="OrthoDB" id="9762009at2"/>
<dbReference type="Gene3D" id="3.30.870.10">
    <property type="entry name" value="Endonuclease Chain A"/>
    <property type="match status" value="2"/>
</dbReference>
<evidence type="ECO:0000313" key="4">
    <source>
        <dbReference type="EMBL" id="QBI03908.1"/>
    </source>
</evidence>
<dbReference type="GO" id="GO:0005886">
    <property type="term" value="C:plasma membrane"/>
    <property type="evidence" value="ECO:0007669"/>
    <property type="project" value="UniProtKB-SubCell"/>
</dbReference>
<comment type="catalytic activity">
    <reaction evidence="1">
        <text>2 a 1,2-diacyl-sn-glycero-3-phospho-(1'-sn-glycerol) = a cardiolipin + glycerol</text>
        <dbReference type="Rhea" id="RHEA:31451"/>
        <dbReference type="ChEBI" id="CHEBI:17754"/>
        <dbReference type="ChEBI" id="CHEBI:62237"/>
        <dbReference type="ChEBI" id="CHEBI:64716"/>
    </reaction>
</comment>
<dbReference type="CDD" id="cd09159">
    <property type="entry name" value="PLDc_ybhO_like_2"/>
    <property type="match status" value="1"/>
</dbReference>
<feature type="active site" evidence="1">
    <location>
        <position position="304"/>
    </location>
</feature>
<dbReference type="PIRSF" id="PIRSF000850">
    <property type="entry name" value="Phospholipase_D_PSS"/>
    <property type="match status" value="1"/>
</dbReference>
<dbReference type="GO" id="GO:0032049">
    <property type="term" value="P:cardiolipin biosynthetic process"/>
    <property type="evidence" value="ECO:0007669"/>
    <property type="project" value="InterPro"/>
</dbReference>
<comment type="function">
    <text evidence="1">Catalyzes the phosphatidyl group transfer from one phosphatidylglycerol molecule to another to form cardiolipin (CL) (diphosphatidylglycerol) and glycerol.</text>
</comment>
<keyword evidence="1" id="KW-0444">Lipid biosynthesis</keyword>
<dbReference type="RefSeq" id="WP_131147998.1">
    <property type="nucleotide sequence ID" value="NZ_BMWV01000001.1"/>
</dbReference>
<dbReference type="HAMAP" id="MF_01917">
    <property type="entry name" value="Cardiolipin_synth_ClsB"/>
    <property type="match status" value="1"/>
</dbReference>
<keyword evidence="1" id="KW-0472">Membrane</keyword>
<accession>A0A411X4V4</accession>
<feature type="active site" evidence="1">
    <location>
        <position position="297"/>
    </location>
</feature>
<feature type="active site" evidence="1">
    <location>
        <position position="111"/>
    </location>
</feature>
<feature type="active site" evidence="1">
    <location>
        <position position="109"/>
    </location>
</feature>
<dbReference type="Pfam" id="PF13091">
    <property type="entry name" value="PLDc_2"/>
    <property type="match status" value="2"/>
</dbReference>
<comment type="similarity">
    <text evidence="1">Belongs to the phospholipase D family. Cardiolipin synthase subfamily. ClsB sub-subfamily.</text>
</comment>
<reference evidence="4 5" key="2">
    <citation type="submission" date="2019-02" db="EMBL/GenBank/DDBJ databases">
        <title>Draft Genome Sequences of Six Type Strains of the Genus Massilia.</title>
        <authorList>
            <person name="Miess H."/>
            <person name="Frediansyhah A."/>
            <person name="Gross H."/>
        </authorList>
    </citation>
    <scope>NUCLEOTIDE SEQUENCE [LARGE SCALE GENOMIC DNA]</scope>
    <source>
        <strain evidence="4 5">DSM 17472</strain>
    </source>
</reference>
<name>A0A411X4V4_9BURK</name>
<evidence type="ECO:0000256" key="1">
    <source>
        <dbReference type="HAMAP-Rule" id="MF_01917"/>
    </source>
</evidence>
<dbReference type="PANTHER" id="PTHR21248">
    <property type="entry name" value="CARDIOLIPIN SYNTHASE"/>
    <property type="match status" value="1"/>
</dbReference>
<dbReference type="InterPro" id="IPR030872">
    <property type="entry name" value="Cardiolipin_synth_ClsB"/>
</dbReference>
<keyword evidence="1" id="KW-0808">Transferase</keyword>